<keyword evidence="5" id="KW-1185">Reference proteome</keyword>
<dbReference type="Gene3D" id="3.10.580.10">
    <property type="entry name" value="CBS-domain"/>
    <property type="match status" value="1"/>
</dbReference>
<evidence type="ECO:0000313" key="5">
    <source>
        <dbReference type="Proteomes" id="UP001642900"/>
    </source>
</evidence>
<dbReference type="InterPro" id="IPR046342">
    <property type="entry name" value="CBS_dom_sf"/>
</dbReference>
<dbReference type="InterPro" id="IPR000644">
    <property type="entry name" value="CBS_dom"/>
</dbReference>
<evidence type="ECO:0000256" key="2">
    <source>
        <dbReference type="PROSITE-ProRule" id="PRU00703"/>
    </source>
</evidence>
<dbReference type="Proteomes" id="UP001642900">
    <property type="component" value="Unassembled WGS sequence"/>
</dbReference>
<sequence>MKVEDVMHKGTIYVEPATPVGEIARLMRDDDIGAIPVKVNKQLVGIVTDRDITCRALADSGNVATKTAKDVMTKDVVCCSADDDVEAAIEVMEAKQIRRLAVTDGHKTLVGMLSLGDISHKVSKNLSGEALRAVSAHHA</sequence>
<dbReference type="AlphaFoldDB" id="A0A6G4WQ43"/>
<dbReference type="SUPFAM" id="SSF54631">
    <property type="entry name" value="CBS-domain pair"/>
    <property type="match status" value="1"/>
</dbReference>
<organism evidence="4 5">
    <name type="scientific">Allomesorhizobium camelthorni</name>
    <dbReference type="NCBI Taxonomy" id="475069"/>
    <lineage>
        <taxon>Bacteria</taxon>
        <taxon>Pseudomonadati</taxon>
        <taxon>Pseudomonadota</taxon>
        <taxon>Alphaproteobacteria</taxon>
        <taxon>Hyphomicrobiales</taxon>
        <taxon>Phyllobacteriaceae</taxon>
        <taxon>Allomesorhizobium</taxon>
    </lineage>
</organism>
<dbReference type="PANTHER" id="PTHR43080">
    <property type="entry name" value="CBS DOMAIN-CONTAINING PROTEIN CBSX3, MITOCHONDRIAL"/>
    <property type="match status" value="1"/>
</dbReference>
<feature type="domain" description="CBS" evidence="3">
    <location>
        <begin position="72"/>
        <end position="129"/>
    </location>
</feature>
<name>A0A6G4WQ43_9HYPH</name>
<dbReference type="InterPro" id="IPR051257">
    <property type="entry name" value="Diverse_CBS-Domain"/>
</dbReference>
<evidence type="ECO:0000259" key="3">
    <source>
        <dbReference type="PROSITE" id="PS51371"/>
    </source>
</evidence>
<dbReference type="PANTHER" id="PTHR43080:SF2">
    <property type="entry name" value="CBS DOMAIN-CONTAINING PROTEIN"/>
    <property type="match status" value="1"/>
</dbReference>
<protein>
    <submittedName>
        <fullName evidence="4">CBS domain-containing protein</fullName>
    </submittedName>
</protein>
<keyword evidence="1 2" id="KW-0129">CBS domain</keyword>
<dbReference type="CDD" id="cd04622">
    <property type="entry name" value="CBS_pair_HRP1_like"/>
    <property type="match status" value="1"/>
</dbReference>
<reference evidence="4 5" key="1">
    <citation type="submission" date="2020-02" db="EMBL/GenBank/DDBJ databases">
        <title>Genome sequence of strain CCNWXJ40-4.</title>
        <authorList>
            <person name="Gao J."/>
            <person name="Sun J."/>
        </authorList>
    </citation>
    <scope>NUCLEOTIDE SEQUENCE [LARGE SCALE GENOMIC DNA]</scope>
    <source>
        <strain evidence="4 5">CCNWXJ 40-4</strain>
    </source>
</reference>
<comment type="caution">
    <text evidence="4">The sequence shown here is derived from an EMBL/GenBank/DDBJ whole genome shotgun (WGS) entry which is preliminary data.</text>
</comment>
<accession>A0A6G4WQ43</accession>
<proteinExistence type="predicted"/>
<dbReference type="EMBL" id="JAAKZF010000219">
    <property type="protein sequence ID" value="NGO56177.1"/>
    <property type="molecule type" value="Genomic_DNA"/>
</dbReference>
<feature type="domain" description="CBS" evidence="3">
    <location>
        <begin position="7"/>
        <end position="65"/>
    </location>
</feature>
<evidence type="ECO:0000313" key="4">
    <source>
        <dbReference type="EMBL" id="NGO56177.1"/>
    </source>
</evidence>
<dbReference type="Pfam" id="PF00571">
    <property type="entry name" value="CBS"/>
    <property type="match status" value="2"/>
</dbReference>
<evidence type="ECO:0000256" key="1">
    <source>
        <dbReference type="ARBA" id="ARBA00023122"/>
    </source>
</evidence>
<dbReference type="RefSeq" id="WP_165034497.1">
    <property type="nucleotide sequence ID" value="NZ_JAAKZF010000219.1"/>
</dbReference>
<dbReference type="SMART" id="SM00116">
    <property type="entry name" value="CBS"/>
    <property type="match status" value="2"/>
</dbReference>
<gene>
    <name evidence="4" type="ORF">G6N73_35405</name>
</gene>
<dbReference type="PROSITE" id="PS51371">
    <property type="entry name" value="CBS"/>
    <property type="match status" value="2"/>
</dbReference>